<dbReference type="PANTHER" id="PTHR47150:SF5">
    <property type="entry name" value="OS07G0546750 PROTEIN"/>
    <property type="match status" value="1"/>
</dbReference>
<proteinExistence type="predicted"/>
<accession>A0A6L2JSP4</accession>
<name>A0A6L2JSP4_TANCI</name>
<dbReference type="EMBL" id="BKCJ010001209">
    <property type="protein sequence ID" value="GEU39719.1"/>
    <property type="molecule type" value="Genomic_DNA"/>
</dbReference>
<evidence type="ECO:0000313" key="1">
    <source>
        <dbReference type="EMBL" id="GEU39719.1"/>
    </source>
</evidence>
<organism evidence="1">
    <name type="scientific">Tanacetum cinerariifolium</name>
    <name type="common">Dalmatian daisy</name>
    <name type="synonym">Chrysanthemum cinerariifolium</name>
    <dbReference type="NCBI Taxonomy" id="118510"/>
    <lineage>
        <taxon>Eukaryota</taxon>
        <taxon>Viridiplantae</taxon>
        <taxon>Streptophyta</taxon>
        <taxon>Embryophyta</taxon>
        <taxon>Tracheophyta</taxon>
        <taxon>Spermatophyta</taxon>
        <taxon>Magnoliopsida</taxon>
        <taxon>eudicotyledons</taxon>
        <taxon>Gunneridae</taxon>
        <taxon>Pentapetalae</taxon>
        <taxon>asterids</taxon>
        <taxon>campanulids</taxon>
        <taxon>Asterales</taxon>
        <taxon>Asteraceae</taxon>
        <taxon>Asteroideae</taxon>
        <taxon>Anthemideae</taxon>
        <taxon>Anthemidinae</taxon>
        <taxon>Tanacetum</taxon>
    </lineage>
</organism>
<dbReference type="PANTHER" id="PTHR47150">
    <property type="entry name" value="OS12G0169200 PROTEIN"/>
    <property type="match status" value="1"/>
</dbReference>
<protein>
    <recommendedName>
        <fullName evidence="2">Protein ALP1-like</fullName>
    </recommendedName>
</protein>
<dbReference type="InterPro" id="IPR006912">
    <property type="entry name" value="Harbinger_derived_prot"/>
</dbReference>
<reference evidence="1" key="1">
    <citation type="journal article" date="2019" name="Sci. Rep.">
        <title>Draft genome of Tanacetum cinerariifolium, the natural source of mosquito coil.</title>
        <authorList>
            <person name="Yamashiro T."/>
            <person name="Shiraishi A."/>
            <person name="Satake H."/>
            <person name="Nakayama K."/>
        </authorList>
    </citation>
    <scope>NUCLEOTIDE SEQUENCE</scope>
</reference>
<gene>
    <name evidence="1" type="ORF">Tci_011697</name>
</gene>
<comment type="caution">
    <text evidence="1">The sequence shown here is derived from an EMBL/GenBank/DDBJ whole genome shotgun (WGS) entry which is preliminary data.</text>
</comment>
<sequence length="322" mass="37941">MRDSTGGYMSAVDDMDDIEMIMQQLQSGQELEQAAESSHRRNYIFREHLDAEERLRADYFGAHPKYPYYYFRRRYRMSLRPDATGLPSFSIIMKCTSTIRQLVYGVTPDALDKYLQMDDHCARDCLDFFIMSVIELFMPKYLRKPGFDDIQRLYNAHNTIHGFSGLLESIDCMHWEWKNCPKEWHKQFARGDKKYPTITLEAVTSYDLWIWHAFFEVAGANNDLTVLNNSPLFEDLLDDIAPMAPFEVNGVTFKKGHYLADDIYPQWSSFVKSFLVVISEKNALFKRKQESARKDIERAFEVLQGRWHIICQRVRSWTINKI</sequence>
<dbReference type="Pfam" id="PF04827">
    <property type="entry name" value="Plant_tran"/>
    <property type="match status" value="1"/>
</dbReference>
<evidence type="ECO:0008006" key="2">
    <source>
        <dbReference type="Google" id="ProtNLM"/>
    </source>
</evidence>
<dbReference type="AlphaFoldDB" id="A0A6L2JSP4"/>